<keyword evidence="3" id="KW-1185">Reference proteome</keyword>
<dbReference type="InterPro" id="IPR053136">
    <property type="entry name" value="UTP_pyrophosphatase-like"/>
</dbReference>
<feature type="domain" description="YgjP-like metallopeptidase" evidence="1">
    <location>
        <begin position="12"/>
        <end position="185"/>
    </location>
</feature>
<gene>
    <name evidence="2" type="ORF">NCTC10184_00167</name>
</gene>
<dbReference type="InterPro" id="IPR002725">
    <property type="entry name" value="YgjP-like_metallopeptidase"/>
</dbReference>
<sequence>MSFTKFKQTYVSFLDGDEIILFTKKIQVKWEKLAIKKSKKSLYELNTTCETPYVKLFVPENIELTVDVRKKYVSDFYKTVLTACIEPIQRKYEKLFGLPMGDFIVTKKYSTWGTWISNLVSLRPKTSDWKISYSLSLVLLNQKYIETVVVHELTHCFFDKHNKEFMQKTQEVLPDFMEREFELNHICAEIN</sequence>
<dbReference type="OrthoDB" id="9811177at2"/>
<protein>
    <submittedName>
        <fullName evidence="2">Protein of uncharacterized function DUF45</fullName>
    </submittedName>
</protein>
<evidence type="ECO:0000313" key="2">
    <source>
        <dbReference type="EMBL" id="VEU77953.1"/>
    </source>
</evidence>
<dbReference type="RefSeq" id="WP_129622807.1">
    <property type="nucleotide sequence ID" value="NZ_LR215043.1"/>
</dbReference>
<dbReference type="EMBL" id="LR215043">
    <property type="protein sequence ID" value="VEU77953.1"/>
    <property type="molecule type" value="Genomic_DNA"/>
</dbReference>
<dbReference type="KEGG" id="mcob:NCTC10184_00167"/>
<evidence type="ECO:0000313" key="3">
    <source>
        <dbReference type="Proteomes" id="UP000290876"/>
    </source>
</evidence>
<dbReference type="Proteomes" id="UP000290876">
    <property type="component" value="Chromosome"/>
</dbReference>
<reference evidence="2 3" key="1">
    <citation type="submission" date="2019-01" db="EMBL/GenBank/DDBJ databases">
        <authorList>
            <consortium name="Pathogen Informatics"/>
        </authorList>
    </citation>
    <scope>NUCLEOTIDE SEQUENCE [LARGE SCALE GENOMIC DNA]</scope>
    <source>
        <strain evidence="2 3">NCTC10184</strain>
    </source>
</reference>
<name>A0A449B9U6_9BACT</name>
<dbReference type="PANTHER" id="PTHR30399">
    <property type="entry name" value="UNCHARACTERIZED PROTEIN YGJP"/>
    <property type="match status" value="1"/>
</dbReference>
<dbReference type="AlphaFoldDB" id="A0A449B9U6"/>
<dbReference type="Pfam" id="PF01863">
    <property type="entry name" value="YgjP-like"/>
    <property type="match status" value="1"/>
</dbReference>
<dbReference type="Gene3D" id="3.30.2010.10">
    <property type="entry name" value="Metalloproteases ('zincins'), catalytic domain"/>
    <property type="match status" value="1"/>
</dbReference>
<accession>A0A449B9U6</accession>
<proteinExistence type="predicted"/>
<evidence type="ECO:0000259" key="1">
    <source>
        <dbReference type="Pfam" id="PF01863"/>
    </source>
</evidence>
<organism evidence="2 3">
    <name type="scientific">Mycoplasmopsis columbinasalis</name>
    <dbReference type="NCBI Taxonomy" id="114880"/>
    <lineage>
        <taxon>Bacteria</taxon>
        <taxon>Bacillati</taxon>
        <taxon>Mycoplasmatota</taxon>
        <taxon>Mycoplasmoidales</taxon>
        <taxon>Metamycoplasmataceae</taxon>
        <taxon>Mycoplasmopsis</taxon>
    </lineage>
</organism>
<dbReference type="PANTHER" id="PTHR30399:SF1">
    <property type="entry name" value="UTP PYROPHOSPHATASE"/>
    <property type="match status" value="1"/>
</dbReference>